<dbReference type="PANTHER" id="PTHR43711">
    <property type="entry name" value="TWO-COMPONENT HISTIDINE KINASE"/>
    <property type="match status" value="1"/>
</dbReference>
<keyword evidence="4" id="KW-0808">Transferase</keyword>
<dbReference type="InterPro" id="IPR050736">
    <property type="entry name" value="Sensor_HK_Regulatory"/>
</dbReference>
<dbReference type="Gene3D" id="3.30.565.10">
    <property type="entry name" value="Histidine kinase-like ATPase, C-terminal domain"/>
    <property type="match status" value="1"/>
</dbReference>
<dbReference type="EC" id="2.7.13.3" evidence="2"/>
<dbReference type="InterPro" id="IPR003661">
    <property type="entry name" value="HisK_dim/P_dom"/>
</dbReference>
<dbReference type="PANTHER" id="PTHR43711:SF1">
    <property type="entry name" value="HISTIDINE KINASE 1"/>
    <property type="match status" value="1"/>
</dbReference>
<evidence type="ECO:0000256" key="4">
    <source>
        <dbReference type="ARBA" id="ARBA00022679"/>
    </source>
</evidence>
<dbReference type="PROSITE" id="PS50109">
    <property type="entry name" value="HIS_KIN"/>
    <property type="match status" value="1"/>
</dbReference>
<keyword evidence="7" id="KW-0472">Membrane</keyword>
<feature type="domain" description="Histidine kinase" evidence="8">
    <location>
        <begin position="429"/>
        <end position="642"/>
    </location>
</feature>
<feature type="transmembrane region" description="Helical" evidence="7">
    <location>
        <begin position="328"/>
        <end position="351"/>
    </location>
</feature>
<keyword evidence="5" id="KW-0418">Kinase</keyword>
<dbReference type="InterPro" id="IPR004358">
    <property type="entry name" value="Sig_transdc_His_kin-like_C"/>
</dbReference>
<sequence length="654" mass="71382">MSKSCLTRAKVKIGPPLRQILSPLTLGVSVAWLAIVACLGWWISHLAVSAETRRLAASAEYEAQTTARVVDRLFTEMNSVANMVAKQNRVIELASRYRVDPPGFSELTREERAAILTSDPLVRLVGDFMTRLSDDLHYARIYMNNLSHDTVTSSQWADRFNIVGQIYTGRAYLIDALRDGSGQLFGIARLNQMPSYFVTSRIEGTGDEALGSVTVRFDAPVMARYLTGQHVALIVNRQGRVTTASSATFMLRNVAAVLPPETLQPSNSDESPGEAMAVQQIADVEGGGDQWLIDGHSYLIRHQPLGNAQYQLLTLAPLDYLGALQRQYLVAAGGGVAALGLALIVLAGRLVDQRTERRQRAEQDRILAISQAAERELTIKVQERTAELAESNASLEAEVERRRLLEIKLQQSLDSVNDALAQQRDFVAVVSHEFRGPLAVIAAAADNLLISLADGTDSIKLRVSKISRTVKRMALLIENVLAGDRIDAGQSQSGQADVFDLNEIIHTARMGFDEAAADRITFVNGGRTPVKCDRALIEIVLHNLIQNALKYSSENSPVNIQLSTDHNMALITVTDQGKGITPDERELIFMKYFRSPGHTTTGFGLGLYISREIARQNGGGDITLMASDTTGSTFCFSLPIEAEFGGASTVSKAE</sequence>
<dbReference type="Pfam" id="PF02518">
    <property type="entry name" value="HATPase_c"/>
    <property type="match status" value="1"/>
</dbReference>
<name>U4VCA9_9HYPH</name>
<dbReference type="CDD" id="cd00075">
    <property type="entry name" value="HATPase"/>
    <property type="match status" value="1"/>
</dbReference>
<dbReference type="SMART" id="SM00388">
    <property type="entry name" value="HisKA"/>
    <property type="match status" value="1"/>
</dbReference>
<dbReference type="SUPFAM" id="SSF47384">
    <property type="entry name" value="Homodimeric domain of signal transducing histidine kinase"/>
    <property type="match status" value="1"/>
</dbReference>
<dbReference type="InterPro" id="IPR036890">
    <property type="entry name" value="HATPase_C_sf"/>
</dbReference>
<evidence type="ECO:0000259" key="8">
    <source>
        <dbReference type="PROSITE" id="PS50109"/>
    </source>
</evidence>
<keyword evidence="3" id="KW-0597">Phosphoprotein</keyword>
<dbReference type="SMART" id="SM00387">
    <property type="entry name" value="HATPase_c"/>
    <property type="match status" value="1"/>
</dbReference>
<evidence type="ECO:0000313" key="9">
    <source>
        <dbReference type="EMBL" id="ERM02673.1"/>
    </source>
</evidence>
<evidence type="ECO:0000256" key="6">
    <source>
        <dbReference type="ARBA" id="ARBA00023012"/>
    </source>
</evidence>
<dbReference type="AlphaFoldDB" id="U4VCA9"/>
<dbReference type="Gene3D" id="1.10.287.130">
    <property type="match status" value="1"/>
</dbReference>
<evidence type="ECO:0000256" key="3">
    <source>
        <dbReference type="ARBA" id="ARBA00022553"/>
    </source>
</evidence>
<evidence type="ECO:0000313" key="10">
    <source>
        <dbReference type="Proteomes" id="UP000016842"/>
    </source>
</evidence>
<dbReference type="CDD" id="cd00082">
    <property type="entry name" value="HisKA"/>
    <property type="match status" value="1"/>
</dbReference>
<comment type="catalytic activity">
    <reaction evidence="1">
        <text>ATP + protein L-histidine = ADP + protein N-phospho-L-histidine.</text>
        <dbReference type="EC" id="2.7.13.3"/>
    </reaction>
</comment>
<accession>U4VCA9</accession>
<dbReference type="Pfam" id="PF00512">
    <property type="entry name" value="HisKA"/>
    <property type="match status" value="1"/>
</dbReference>
<keyword evidence="7" id="KW-1133">Transmembrane helix</keyword>
<dbReference type="Proteomes" id="UP000016842">
    <property type="component" value="Unassembled WGS sequence"/>
</dbReference>
<keyword evidence="6" id="KW-0902">Two-component regulatory system</keyword>
<gene>
    <name evidence="9" type="ORF">Q644_15210</name>
</gene>
<dbReference type="InterPro" id="IPR003594">
    <property type="entry name" value="HATPase_dom"/>
</dbReference>
<reference evidence="9 10" key="1">
    <citation type="journal article" date="2014" name="FEMS Microbiol. Lett.">
        <title>Genome sequencing analysis reveals virulence-related gene content of Ochrobactrum intermedium strain 229E, a urease-positive strain isolated from the human gastric niche.</title>
        <authorList>
            <person name="Kulkarni G.J."/>
            <person name="Shetty S."/>
            <person name="Dharne M.S."/>
            <person name="Shouche Y.S."/>
        </authorList>
    </citation>
    <scope>NUCLEOTIDE SEQUENCE [LARGE SCALE GENOMIC DNA]</scope>
    <source>
        <strain evidence="9 10">229E</strain>
    </source>
</reference>
<feature type="transmembrane region" description="Helical" evidence="7">
    <location>
        <begin position="20"/>
        <end position="43"/>
    </location>
</feature>
<dbReference type="Gene3D" id="3.30.450.20">
    <property type="entry name" value="PAS domain"/>
    <property type="match status" value="1"/>
</dbReference>
<dbReference type="InterPro" id="IPR005467">
    <property type="entry name" value="His_kinase_dom"/>
</dbReference>
<dbReference type="GO" id="GO:0000155">
    <property type="term" value="F:phosphorelay sensor kinase activity"/>
    <property type="evidence" value="ECO:0007669"/>
    <property type="project" value="InterPro"/>
</dbReference>
<proteinExistence type="predicted"/>
<dbReference type="EMBL" id="ASXJ01000068">
    <property type="protein sequence ID" value="ERM02673.1"/>
    <property type="molecule type" value="Genomic_DNA"/>
</dbReference>
<protein>
    <recommendedName>
        <fullName evidence="2">histidine kinase</fullName>
        <ecNumber evidence="2">2.7.13.3</ecNumber>
    </recommendedName>
</protein>
<evidence type="ECO:0000256" key="5">
    <source>
        <dbReference type="ARBA" id="ARBA00022777"/>
    </source>
</evidence>
<comment type="caution">
    <text evidence="9">The sequence shown here is derived from an EMBL/GenBank/DDBJ whole genome shotgun (WGS) entry which is preliminary data.</text>
</comment>
<evidence type="ECO:0000256" key="2">
    <source>
        <dbReference type="ARBA" id="ARBA00012438"/>
    </source>
</evidence>
<dbReference type="InterPro" id="IPR036097">
    <property type="entry name" value="HisK_dim/P_sf"/>
</dbReference>
<dbReference type="PATRIC" id="fig|1337887.3.peg.1377"/>
<evidence type="ECO:0000256" key="1">
    <source>
        <dbReference type="ARBA" id="ARBA00000085"/>
    </source>
</evidence>
<dbReference type="PRINTS" id="PR00344">
    <property type="entry name" value="BCTRLSENSOR"/>
</dbReference>
<evidence type="ECO:0000256" key="7">
    <source>
        <dbReference type="SAM" id="Phobius"/>
    </source>
</evidence>
<keyword evidence="7" id="KW-0812">Transmembrane</keyword>
<organism evidence="9 10">
    <name type="scientific">Brucella intermedia 229E</name>
    <dbReference type="NCBI Taxonomy" id="1337887"/>
    <lineage>
        <taxon>Bacteria</taxon>
        <taxon>Pseudomonadati</taxon>
        <taxon>Pseudomonadota</taxon>
        <taxon>Alphaproteobacteria</taxon>
        <taxon>Hyphomicrobiales</taxon>
        <taxon>Brucellaceae</taxon>
        <taxon>Brucella/Ochrobactrum group</taxon>
        <taxon>Brucella</taxon>
    </lineage>
</organism>
<dbReference type="SUPFAM" id="SSF55874">
    <property type="entry name" value="ATPase domain of HSP90 chaperone/DNA topoisomerase II/histidine kinase"/>
    <property type="match status" value="1"/>
</dbReference>